<feature type="region of interest" description="Disordered" evidence="1">
    <location>
        <begin position="1"/>
        <end position="32"/>
    </location>
</feature>
<dbReference type="RefSeq" id="WP_200127358.1">
    <property type="nucleotide sequence ID" value="NZ_CP054705.1"/>
</dbReference>
<reference evidence="2 3" key="1">
    <citation type="submission" date="2020-06" db="EMBL/GenBank/DDBJ databases">
        <title>Genomic analysis of Salicibibacter sp. NKC5-3.</title>
        <authorList>
            <person name="Oh Y.J."/>
        </authorList>
    </citation>
    <scope>NUCLEOTIDE SEQUENCE [LARGE SCALE GENOMIC DNA]</scope>
    <source>
        <strain evidence="2 3">NKC5-3</strain>
    </source>
</reference>
<protein>
    <submittedName>
        <fullName evidence="2">Uncharacterized protein</fullName>
    </submittedName>
</protein>
<keyword evidence="3" id="KW-1185">Reference proteome</keyword>
<dbReference type="KEGG" id="scia:HUG15_04400"/>
<sequence>MIATTMAYTDEGVDTPTERTGEEGTSEGEIVNDAPKIYTVNTDFAVGLSDNVEDFVLQPNGLFMLENTTLSDDAEGAGY</sequence>
<name>A0A7T6Z131_9BACI</name>
<organism evidence="2 3">
    <name type="scientific">Salicibibacter cibarius</name>
    <dbReference type="NCBI Taxonomy" id="2743000"/>
    <lineage>
        <taxon>Bacteria</taxon>
        <taxon>Bacillati</taxon>
        <taxon>Bacillota</taxon>
        <taxon>Bacilli</taxon>
        <taxon>Bacillales</taxon>
        <taxon>Bacillaceae</taxon>
        <taxon>Salicibibacter</taxon>
    </lineage>
</organism>
<dbReference type="EMBL" id="CP054705">
    <property type="protein sequence ID" value="QQK74917.1"/>
    <property type="molecule type" value="Genomic_DNA"/>
</dbReference>
<evidence type="ECO:0000313" key="3">
    <source>
        <dbReference type="Proteomes" id="UP000595823"/>
    </source>
</evidence>
<accession>A0A7T6Z131</accession>
<evidence type="ECO:0000256" key="1">
    <source>
        <dbReference type="SAM" id="MobiDB-lite"/>
    </source>
</evidence>
<evidence type="ECO:0000313" key="2">
    <source>
        <dbReference type="EMBL" id="QQK74917.1"/>
    </source>
</evidence>
<dbReference type="Proteomes" id="UP000595823">
    <property type="component" value="Chromosome"/>
</dbReference>
<dbReference type="AlphaFoldDB" id="A0A7T6Z131"/>
<proteinExistence type="predicted"/>
<gene>
    <name evidence="2" type="ORF">HUG15_04400</name>
</gene>